<dbReference type="Pfam" id="PF22600">
    <property type="entry name" value="MTPAP-like_central"/>
    <property type="match status" value="1"/>
</dbReference>
<dbReference type="GO" id="GO:0031499">
    <property type="term" value="C:TRAMP complex"/>
    <property type="evidence" value="ECO:0007669"/>
    <property type="project" value="TreeGrafter"/>
</dbReference>
<dbReference type="InterPro" id="IPR002058">
    <property type="entry name" value="PAP_assoc"/>
</dbReference>
<feature type="domain" description="PAP-associated" evidence="6">
    <location>
        <begin position="278"/>
        <end position="328"/>
    </location>
</feature>
<keyword evidence="4" id="KW-0460">Magnesium</keyword>
<dbReference type="AlphaFoldDB" id="A0A1Y2IIB9"/>
<accession>A0A1Y2IIB9</accession>
<keyword evidence="3" id="KW-0479">Metal-binding</keyword>
<dbReference type="GO" id="GO:0031123">
    <property type="term" value="P:RNA 3'-end processing"/>
    <property type="evidence" value="ECO:0007669"/>
    <property type="project" value="TreeGrafter"/>
</dbReference>
<feature type="compositionally biased region" description="Low complexity" evidence="5">
    <location>
        <begin position="435"/>
        <end position="454"/>
    </location>
</feature>
<feature type="compositionally biased region" description="Basic residues" evidence="5">
    <location>
        <begin position="24"/>
        <end position="33"/>
    </location>
</feature>
<evidence type="ECO:0000313" key="8">
    <source>
        <dbReference type="EMBL" id="OSD00930.1"/>
    </source>
</evidence>
<dbReference type="Gene3D" id="3.30.460.10">
    <property type="entry name" value="Beta Polymerase, domain 2"/>
    <property type="match status" value="1"/>
</dbReference>
<name>A0A1Y2IIB9_TRAC3</name>
<evidence type="ECO:0000256" key="3">
    <source>
        <dbReference type="ARBA" id="ARBA00022723"/>
    </source>
</evidence>
<gene>
    <name evidence="8" type="ORF">PYCCODRAFT_1333648</name>
</gene>
<keyword evidence="8" id="KW-0808">Transferase</keyword>
<organism evidence="8 9">
    <name type="scientific">Trametes coccinea (strain BRFM310)</name>
    <name type="common">Pycnoporus coccineus</name>
    <dbReference type="NCBI Taxonomy" id="1353009"/>
    <lineage>
        <taxon>Eukaryota</taxon>
        <taxon>Fungi</taxon>
        <taxon>Dikarya</taxon>
        <taxon>Basidiomycota</taxon>
        <taxon>Agaricomycotina</taxon>
        <taxon>Agaricomycetes</taxon>
        <taxon>Polyporales</taxon>
        <taxon>Polyporaceae</taxon>
        <taxon>Trametes</taxon>
    </lineage>
</organism>
<reference evidence="8 9" key="1">
    <citation type="journal article" date="2015" name="Biotechnol. Biofuels">
        <title>Enhanced degradation of softwood versus hardwood by the white-rot fungus Pycnoporus coccineus.</title>
        <authorList>
            <person name="Couturier M."/>
            <person name="Navarro D."/>
            <person name="Chevret D."/>
            <person name="Henrissat B."/>
            <person name="Piumi F."/>
            <person name="Ruiz-Duenas F.J."/>
            <person name="Martinez A.T."/>
            <person name="Grigoriev I.V."/>
            <person name="Riley R."/>
            <person name="Lipzen A."/>
            <person name="Berrin J.G."/>
            <person name="Master E.R."/>
            <person name="Rosso M.N."/>
        </authorList>
    </citation>
    <scope>NUCLEOTIDE SEQUENCE [LARGE SCALE GENOMIC DNA]</scope>
    <source>
        <strain evidence="8 9">BRFM310</strain>
    </source>
</reference>
<dbReference type="InterPro" id="IPR045862">
    <property type="entry name" value="Trf4-like"/>
</dbReference>
<feature type="region of interest" description="Disordered" evidence="5">
    <location>
        <begin position="1"/>
        <end position="55"/>
    </location>
</feature>
<dbReference type="STRING" id="1353009.A0A1Y2IIB9"/>
<dbReference type="InterPro" id="IPR043519">
    <property type="entry name" value="NT_sf"/>
</dbReference>
<dbReference type="InterPro" id="IPR054708">
    <property type="entry name" value="MTPAP-like_central"/>
</dbReference>
<dbReference type="Proteomes" id="UP000193067">
    <property type="component" value="Unassembled WGS sequence"/>
</dbReference>
<dbReference type="Pfam" id="PF03828">
    <property type="entry name" value="PAP_assoc"/>
    <property type="match status" value="1"/>
</dbReference>
<evidence type="ECO:0000256" key="5">
    <source>
        <dbReference type="SAM" id="MobiDB-lite"/>
    </source>
</evidence>
<dbReference type="EMBL" id="KZ084115">
    <property type="protein sequence ID" value="OSD00930.1"/>
    <property type="molecule type" value="Genomic_DNA"/>
</dbReference>
<evidence type="ECO:0000256" key="1">
    <source>
        <dbReference type="ARBA" id="ARBA00008593"/>
    </source>
</evidence>
<dbReference type="SUPFAM" id="SSF81631">
    <property type="entry name" value="PAP/OAS1 substrate-binding domain"/>
    <property type="match status" value="1"/>
</dbReference>
<dbReference type="GO" id="GO:0043634">
    <property type="term" value="P:polyadenylation-dependent ncRNA catabolic process"/>
    <property type="evidence" value="ECO:0007669"/>
    <property type="project" value="TreeGrafter"/>
</dbReference>
<feature type="non-terminal residue" evidence="8">
    <location>
        <position position="484"/>
    </location>
</feature>
<feature type="region of interest" description="Disordered" evidence="5">
    <location>
        <begin position="402"/>
        <end position="484"/>
    </location>
</feature>
<dbReference type="GO" id="GO:0046872">
    <property type="term" value="F:metal ion binding"/>
    <property type="evidence" value="ECO:0007669"/>
    <property type="project" value="UniProtKB-KW"/>
</dbReference>
<sequence>AGPSHLPERPETTEVAENKPEEKRRRRPKRRHVPSQATGTEDGEAGSSVSGTTPEVYTTPWVAKLGTTAYESKEQSRLHDEIVAFYEYVSPTPDERHARAMVIAQVAEVVKRRLPKASVDPFGSVAQDLYLPDGDTDLVITTPHNYDDETKRRVLFQLAALMRNTRVTDRVQVVPRARVPLISFTTMPDLGSLKLDISMNAADGLRAVPILRNYFERLPALRYLVLVLKGLLTRHGLNTAASSGLSSYGLILLAISFLQLNPMKRPAEYIEQPLVSESLGVLLMDFLEYYADIFPYATSYVSVTQGKLLPKEDKGWANAAHPEGLCIECLLNPENDVGRPTSKIRTIRALFREAHNSLKSYPFEPNSPLPYNVLGTILAISDSTLAHRALLKDVVTSGKLGRALEEVERSGPPPGGPSRRPPPSTAQQPYPPRRYPGSGPGSASSSTRPPRGGPHTQRPPSNAGLPARPSLHPSLPARPDSSRG</sequence>
<evidence type="ECO:0000256" key="4">
    <source>
        <dbReference type="ARBA" id="ARBA00022842"/>
    </source>
</evidence>
<feature type="compositionally biased region" description="Basic and acidic residues" evidence="5">
    <location>
        <begin position="1"/>
        <end position="23"/>
    </location>
</feature>
<comment type="similarity">
    <text evidence="1">Belongs to the DNA polymerase type-B-like family.</text>
</comment>
<evidence type="ECO:0000259" key="7">
    <source>
        <dbReference type="Pfam" id="PF22600"/>
    </source>
</evidence>
<dbReference type="SUPFAM" id="SSF81301">
    <property type="entry name" value="Nucleotidyltransferase"/>
    <property type="match status" value="1"/>
</dbReference>
<feature type="non-terminal residue" evidence="8">
    <location>
        <position position="1"/>
    </location>
</feature>
<dbReference type="GO" id="GO:0003729">
    <property type="term" value="F:mRNA binding"/>
    <property type="evidence" value="ECO:0007669"/>
    <property type="project" value="TreeGrafter"/>
</dbReference>
<evidence type="ECO:0000313" key="9">
    <source>
        <dbReference type="Proteomes" id="UP000193067"/>
    </source>
</evidence>
<evidence type="ECO:0000259" key="6">
    <source>
        <dbReference type="Pfam" id="PF03828"/>
    </source>
</evidence>
<dbReference type="Gene3D" id="1.10.1410.10">
    <property type="match status" value="1"/>
</dbReference>
<dbReference type="GO" id="GO:1990817">
    <property type="term" value="F:poly(A) RNA polymerase activity"/>
    <property type="evidence" value="ECO:0007669"/>
    <property type="project" value="UniProtKB-EC"/>
</dbReference>
<feature type="compositionally biased region" description="Pro residues" evidence="5">
    <location>
        <begin position="411"/>
        <end position="434"/>
    </location>
</feature>
<dbReference type="OrthoDB" id="273917at2759"/>
<dbReference type="PANTHER" id="PTHR23092">
    <property type="entry name" value="POLY(A) RNA POLYMERASE"/>
    <property type="match status" value="1"/>
</dbReference>
<dbReference type="CDD" id="cd05402">
    <property type="entry name" value="NT_PAP_TUTase"/>
    <property type="match status" value="1"/>
</dbReference>
<keyword evidence="9" id="KW-1185">Reference proteome</keyword>
<proteinExistence type="inferred from homology"/>
<protein>
    <recommendedName>
        <fullName evidence="2">polynucleotide adenylyltransferase</fullName>
        <ecNumber evidence="2">2.7.7.19</ecNumber>
    </recommendedName>
</protein>
<evidence type="ECO:0000256" key="2">
    <source>
        <dbReference type="ARBA" id="ARBA00012388"/>
    </source>
</evidence>
<dbReference type="PANTHER" id="PTHR23092:SF15">
    <property type="entry name" value="INACTIVE NON-CANONICAL POLY(A) RNA POLYMERASE PROTEIN TRF4-2-RELATED"/>
    <property type="match status" value="1"/>
</dbReference>
<dbReference type="GO" id="GO:0010605">
    <property type="term" value="P:negative regulation of macromolecule metabolic process"/>
    <property type="evidence" value="ECO:0007669"/>
    <property type="project" value="UniProtKB-ARBA"/>
</dbReference>
<dbReference type="EC" id="2.7.7.19" evidence="2"/>
<dbReference type="GO" id="GO:0005730">
    <property type="term" value="C:nucleolus"/>
    <property type="evidence" value="ECO:0007669"/>
    <property type="project" value="TreeGrafter"/>
</dbReference>
<feature type="domain" description="Poly(A) RNA polymerase mitochondrial-like central palm" evidence="7">
    <location>
        <begin position="78"/>
        <end position="214"/>
    </location>
</feature>